<dbReference type="InterPro" id="IPR004212">
    <property type="entry name" value="GTF2I"/>
</dbReference>
<sequence>MKCFVNIQFNWCNTISLCFVFQNWIGNYKRSQMTNASSEELSPYNLFCRDIFKNKGTMNDIKGRWATLGEDSKQEYIQEAAALRAHGQAQDLSPEIREARIKMHLKKLKLEVSKLEDLGVETAILSSDRKKSSLEVFELSSKGATDFLDSTDTVNNFALHFKASSSAATPSTREHVSVLPGKVKDLFNQKYNKHKLPYQSLENQGLTIKVSGLPNSLTLKKPSFYGRNQLVGILQAADEITFEIGK</sequence>
<evidence type="ECO:0000256" key="4">
    <source>
        <dbReference type="ARBA" id="ARBA00023125"/>
    </source>
</evidence>
<evidence type="ECO:0000256" key="3">
    <source>
        <dbReference type="ARBA" id="ARBA00023015"/>
    </source>
</evidence>
<dbReference type="PROSITE" id="PS51139">
    <property type="entry name" value="GTF2I"/>
    <property type="match status" value="1"/>
</dbReference>
<evidence type="ECO:0000256" key="2">
    <source>
        <dbReference type="ARBA" id="ARBA00022737"/>
    </source>
</evidence>
<dbReference type="Gene3D" id="3.90.1460.10">
    <property type="entry name" value="GTF2I-like"/>
    <property type="match status" value="1"/>
</dbReference>
<dbReference type="CDD" id="cd00084">
    <property type="entry name" value="HMG-box_SF"/>
    <property type="match status" value="1"/>
</dbReference>
<dbReference type="GO" id="GO:0005634">
    <property type="term" value="C:nucleus"/>
    <property type="evidence" value="ECO:0007669"/>
    <property type="project" value="UniProtKB-SubCell"/>
</dbReference>
<keyword evidence="3" id="KW-0805">Transcription regulation</keyword>
<dbReference type="Proteomes" id="UP000694700">
    <property type="component" value="Unplaced"/>
</dbReference>
<accession>A0A8C1X6G5</accession>
<organism evidence="7 8">
    <name type="scientific">Cyprinus carpio</name>
    <name type="common">Common carp</name>
    <dbReference type="NCBI Taxonomy" id="7962"/>
    <lineage>
        <taxon>Eukaryota</taxon>
        <taxon>Metazoa</taxon>
        <taxon>Chordata</taxon>
        <taxon>Craniata</taxon>
        <taxon>Vertebrata</taxon>
        <taxon>Euteleostomi</taxon>
        <taxon>Actinopterygii</taxon>
        <taxon>Neopterygii</taxon>
        <taxon>Teleostei</taxon>
        <taxon>Ostariophysi</taxon>
        <taxon>Cypriniformes</taxon>
        <taxon>Cyprinidae</taxon>
        <taxon>Cyprininae</taxon>
        <taxon>Cyprinus</taxon>
    </lineage>
</organism>
<dbReference type="InterPro" id="IPR036910">
    <property type="entry name" value="HMG_box_dom_sf"/>
</dbReference>
<evidence type="ECO:0000256" key="1">
    <source>
        <dbReference type="ARBA" id="ARBA00004123"/>
    </source>
</evidence>
<keyword evidence="4" id="KW-0238">DNA-binding</keyword>
<dbReference type="AlphaFoldDB" id="A0A8C1X6G5"/>
<evidence type="ECO:0000256" key="6">
    <source>
        <dbReference type="ARBA" id="ARBA00023242"/>
    </source>
</evidence>
<dbReference type="Pfam" id="PF02946">
    <property type="entry name" value="GTF2I"/>
    <property type="match status" value="1"/>
</dbReference>
<comment type="subcellular location">
    <subcellularLocation>
        <location evidence="1">Nucleus</location>
    </subcellularLocation>
</comment>
<evidence type="ECO:0000256" key="5">
    <source>
        <dbReference type="ARBA" id="ARBA00023163"/>
    </source>
</evidence>
<dbReference type="Ensembl" id="ENSCCRT00015077189.1">
    <property type="protein sequence ID" value="ENSCCRP00015074754.1"/>
    <property type="gene ID" value="ENSCCRG00015030269.1"/>
</dbReference>
<keyword evidence="5" id="KW-0804">Transcription</keyword>
<protein>
    <submittedName>
        <fullName evidence="7">Zgc:113176</fullName>
    </submittedName>
</protein>
<dbReference type="SUPFAM" id="SSF47095">
    <property type="entry name" value="HMG-box"/>
    <property type="match status" value="1"/>
</dbReference>
<evidence type="ECO:0000313" key="8">
    <source>
        <dbReference type="Proteomes" id="UP000694700"/>
    </source>
</evidence>
<keyword evidence="2" id="KW-0677">Repeat</keyword>
<keyword evidence="6" id="KW-0539">Nucleus</keyword>
<dbReference type="GO" id="GO:0003677">
    <property type="term" value="F:DNA binding"/>
    <property type="evidence" value="ECO:0007669"/>
    <property type="project" value="UniProtKB-KW"/>
</dbReference>
<dbReference type="InterPro" id="IPR036647">
    <property type="entry name" value="GTF2I-like_rpt_sf"/>
</dbReference>
<proteinExistence type="predicted"/>
<name>A0A8C1X6G5_CYPCA</name>
<evidence type="ECO:0000313" key="7">
    <source>
        <dbReference type="Ensembl" id="ENSCCRP00015074754.1"/>
    </source>
</evidence>
<reference evidence="7" key="1">
    <citation type="submission" date="2025-08" db="UniProtKB">
        <authorList>
            <consortium name="Ensembl"/>
        </authorList>
    </citation>
    <scope>IDENTIFICATION</scope>
</reference>
<dbReference type="SUPFAM" id="SSF117773">
    <property type="entry name" value="GTF2I-like repeat"/>
    <property type="match status" value="1"/>
</dbReference>